<evidence type="ECO:0000259" key="2">
    <source>
        <dbReference type="Pfam" id="PF12680"/>
    </source>
</evidence>
<dbReference type="EMBL" id="CP013987">
    <property type="protein sequence ID" value="ALZ85924.1"/>
    <property type="molecule type" value="Genomic_DNA"/>
</dbReference>
<organism evidence="3 4">
    <name type="scientific">Pseudomonas oryzihabitans</name>
    <dbReference type="NCBI Taxonomy" id="47885"/>
    <lineage>
        <taxon>Bacteria</taxon>
        <taxon>Pseudomonadati</taxon>
        <taxon>Pseudomonadota</taxon>
        <taxon>Gammaproteobacteria</taxon>
        <taxon>Pseudomonadales</taxon>
        <taxon>Pseudomonadaceae</taxon>
        <taxon>Pseudomonas</taxon>
    </lineage>
</organism>
<evidence type="ECO:0000256" key="1">
    <source>
        <dbReference type="SAM" id="SignalP"/>
    </source>
</evidence>
<name>A0A0U4X3E9_9PSED</name>
<feature type="signal peptide" evidence="1">
    <location>
        <begin position="1"/>
        <end position="22"/>
    </location>
</feature>
<dbReference type="Gene3D" id="3.10.450.50">
    <property type="match status" value="1"/>
</dbReference>
<dbReference type="SUPFAM" id="SSF54427">
    <property type="entry name" value="NTF2-like"/>
    <property type="match status" value="1"/>
</dbReference>
<dbReference type="AlphaFoldDB" id="A0A0U4X3E9"/>
<reference evidence="3 4" key="1">
    <citation type="submission" date="2016-01" db="EMBL/GenBank/DDBJ databases">
        <title>Annotation of Pseudomonas oryzihabitans USDA-ARS-USMARC-56511.</title>
        <authorList>
            <person name="Harhay G.P."/>
            <person name="Harhay D.M."/>
            <person name="Smith T.P.L."/>
            <person name="Bono J.L."/>
            <person name="Heaton M.P."/>
            <person name="Clawson M.L."/>
            <person name="Chitko-Mckown C.G."/>
            <person name="Capik S.F."/>
            <person name="DeDonder K.D."/>
            <person name="Apley M.D."/>
            <person name="Lubbers B.V."/>
            <person name="White B.J."/>
            <person name="Larson R.L."/>
        </authorList>
    </citation>
    <scope>NUCLEOTIDE SEQUENCE [LARGE SCALE GENOMIC DNA]</scope>
    <source>
        <strain evidence="3 4">USDA-ARS-USMARC-56511</strain>
    </source>
</reference>
<dbReference type="Proteomes" id="UP000064137">
    <property type="component" value="Chromosome"/>
</dbReference>
<gene>
    <name evidence="3" type="ORF">APT59_17595</name>
</gene>
<evidence type="ECO:0000313" key="4">
    <source>
        <dbReference type="Proteomes" id="UP000064137"/>
    </source>
</evidence>
<dbReference type="KEGG" id="por:APT59_17595"/>
<dbReference type="Pfam" id="PF12680">
    <property type="entry name" value="SnoaL_2"/>
    <property type="match status" value="1"/>
</dbReference>
<feature type="domain" description="SnoaL-like" evidence="2">
    <location>
        <begin position="32"/>
        <end position="137"/>
    </location>
</feature>
<keyword evidence="1" id="KW-0732">Signal</keyword>
<feature type="chain" id="PRO_5006853895" description="SnoaL-like domain-containing protein" evidence="1">
    <location>
        <begin position="23"/>
        <end position="156"/>
    </location>
</feature>
<protein>
    <recommendedName>
        <fullName evidence="2">SnoaL-like domain-containing protein</fullName>
    </recommendedName>
</protein>
<dbReference type="InterPro" id="IPR037401">
    <property type="entry name" value="SnoaL-like"/>
</dbReference>
<proteinExistence type="predicted"/>
<dbReference type="RefSeq" id="WP_059316041.1">
    <property type="nucleotide sequence ID" value="NZ_CP013987.1"/>
</dbReference>
<dbReference type="InterPro" id="IPR032710">
    <property type="entry name" value="NTF2-like_dom_sf"/>
</dbReference>
<accession>A0A0U4X3E9</accession>
<evidence type="ECO:0000313" key="3">
    <source>
        <dbReference type="EMBL" id="ALZ85924.1"/>
    </source>
</evidence>
<sequence length="156" mass="17237">MRSRLAVLFALSLALTAGQVQAAAEDARLIANRYLDAWNDHDAEAASALLDPKVQYFDSGAATTETSRTQARDRIVKVTLKAVPDLEVKMVHKPVIGPRSIAFEWELTGNRVTATGKQPVKIRGASIMKIRDGRIWYLGDYYDSDALEALLRPVKP</sequence>
<dbReference type="OrthoDB" id="7595152at2"/>